<protein>
    <submittedName>
        <fullName evidence="2">Uncharacterized protein</fullName>
    </submittedName>
</protein>
<evidence type="ECO:0000313" key="2">
    <source>
        <dbReference type="EMBL" id="KAK8950994.1"/>
    </source>
</evidence>
<dbReference type="AlphaFoldDB" id="A0AAP0GBZ3"/>
<name>A0AAP0GBZ3_9ASPA</name>
<evidence type="ECO:0000256" key="1">
    <source>
        <dbReference type="SAM" id="MobiDB-lite"/>
    </source>
</evidence>
<accession>A0AAP0GBZ3</accession>
<feature type="region of interest" description="Disordered" evidence="1">
    <location>
        <begin position="1"/>
        <end position="27"/>
    </location>
</feature>
<dbReference type="EMBL" id="JBBWWQ010000003">
    <property type="protein sequence ID" value="KAK8950994.1"/>
    <property type="molecule type" value="Genomic_DNA"/>
</dbReference>
<reference evidence="2 3" key="1">
    <citation type="journal article" date="2022" name="Nat. Plants">
        <title>Genomes of leafy and leafless Platanthera orchids illuminate the evolution of mycoheterotrophy.</title>
        <authorList>
            <person name="Li M.H."/>
            <person name="Liu K.W."/>
            <person name="Li Z."/>
            <person name="Lu H.C."/>
            <person name="Ye Q.L."/>
            <person name="Zhang D."/>
            <person name="Wang J.Y."/>
            <person name="Li Y.F."/>
            <person name="Zhong Z.M."/>
            <person name="Liu X."/>
            <person name="Yu X."/>
            <person name="Liu D.K."/>
            <person name="Tu X.D."/>
            <person name="Liu B."/>
            <person name="Hao Y."/>
            <person name="Liao X.Y."/>
            <person name="Jiang Y.T."/>
            <person name="Sun W.H."/>
            <person name="Chen J."/>
            <person name="Chen Y.Q."/>
            <person name="Ai Y."/>
            <person name="Zhai J.W."/>
            <person name="Wu S.S."/>
            <person name="Zhou Z."/>
            <person name="Hsiao Y.Y."/>
            <person name="Wu W.L."/>
            <person name="Chen Y.Y."/>
            <person name="Lin Y.F."/>
            <person name="Hsu J.L."/>
            <person name="Li C.Y."/>
            <person name="Wang Z.W."/>
            <person name="Zhao X."/>
            <person name="Zhong W.Y."/>
            <person name="Ma X.K."/>
            <person name="Ma L."/>
            <person name="Huang J."/>
            <person name="Chen G.Z."/>
            <person name="Huang M.Z."/>
            <person name="Huang L."/>
            <person name="Peng D.H."/>
            <person name="Luo Y.B."/>
            <person name="Zou S.Q."/>
            <person name="Chen S.P."/>
            <person name="Lan S."/>
            <person name="Tsai W.C."/>
            <person name="Van de Peer Y."/>
            <person name="Liu Z.J."/>
        </authorList>
    </citation>
    <scope>NUCLEOTIDE SEQUENCE [LARGE SCALE GENOMIC DNA]</scope>
    <source>
        <strain evidence="2">Lor287</strain>
    </source>
</reference>
<sequence length="74" mass="8036">MKRIRDSLTSNCPGQYAEADELRSPESTISSSALKQSYGSAVVLSSSYINPTVTFLYSHQLSPSLRSSIQAPKP</sequence>
<dbReference type="Proteomes" id="UP001418222">
    <property type="component" value="Unassembled WGS sequence"/>
</dbReference>
<keyword evidence="3" id="KW-1185">Reference proteome</keyword>
<proteinExistence type="predicted"/>
<gene>
    <name evidence="2" type="ORF">KSP39_PZI003700</name>
</gene>
<organism evidence="2 3">
    <name type="scientific">Platanthera zijinensis</name>
    <dbReference type="NCBI Taxonomy" id="2320716"/>
    <lineage>
        <taxon>Eukaryota</taxon>
        <taxon>Viridiplantae</taxon>
        <taxon>Streptophyta</taxon>
        <taxon>Embryophyta</taxon>
        <taxon>Tracheophyta</taxon>
        <taxon>Spermatophyta</taxon>
        <taxon>Magnoliopsida</taxon>
        <taxon>Liliopsida</taxon>
        <taxon>Asparagales</taxon>
        <taxon>Orchidaceae</taxon>
        <taxon>Orchidoideae</taxon>
        <taxon>Orchideae</taxon>
        <taxon>Orchidinae</taxon>
        <taxon>Platanthera</taxon>
    </lineage>
</organism>
<evidence type="ECO:0000313" key="3">
    <source>
        <dbReference type="Proteomes" id="UP001418222"/>
    </source>
</evidence>
<comment type="caution">
    <text evidence="2">The sequence shown here is derived from an EMBL/GenBank/DDBJ whole genome shotgun (WGS) entry which is preliminary data.</text>
</comment>